<accession>A0A6A3D382</accession>
<name>A0A6A3D382_HIBSY</name>
<reference evidence="1" key="1">
    <citation type="submission" date="2019-09" db="EMBL/GenBank/DDBJ databases">
        <title>Draft genome information of white flower Hibiscus syriacus.</title>
        <authorList>
            <person name="Kim Y.-M."/>
        </authorList>
    </citation>
    <scope>NUCLEOTIDE SEQUENCE [LARGE SCALE GENOMIC DNA]</scope>
    <source>
        <strain evidence="1">YM2019G1</strain>
    </source>
</reference>
<organism evidence="1 2">
    <name type="scientific">Hibiscus syriacus</name>
    <name type="common">Rose of Sharon</name>
    <dbReference type="NCBI Taxonomy" id="106335"/>
    <lineage>
        <taxon>Eukaryota</taxon>
        <taxon>Viridiplantae</taxon>
        <taxon>Streptophyta</taxon>
        <taxon>Embryophyta</taxon>
        <taxon>Tracheophyta</taxon>
        <taxon>Spermatophyta</taxon>
        <taxon>Magnoliopsida</taxon>
        <taxon>eudicotyledons</taxon>
        <taxon>Gunneridae</taxon>
        <taxon>Pentapetalae</taxon>
        <taxon>rosids</taxon>
        <taxon>malvids</taxon>
        <taxon>Malvales</taxon>
        <taxon>Malvaceae</taxon>
        <taxon>Malvoideae</taxon>
        <taxon>Hibiscus</taxon>
    </lineage>
</organism>
<comment type="caution">
    <text evidence="1">The sequence shown here is derived from an EMBL/GenBank/DDBJ whole genome shotgun (WGS) entry which is preliminary data.</text>
</comment>
<dbReference type="EMBL" id="VEPZ02000072">
    <property type="protein sequence ID" value="KAE8734288.1"/>
    <property type="molecule type" value="Genomic_DNA"/>
</dbReference>
<sequence length="326" mass="36353">MDRSCDEVVCSVSYTIFLMECLGNLSSLFEVLDKRANIFQRNLSWKRTWALTLLTHGRAFGAVEAYFSRVLDGELGLAPQSTFGRILGYLVLGMKNNGFSGQRTSSKICKIHSSKLSQQPRELVCFIRSYLAEDENKVILRVSIDSPSRSIDTQGLGQYRYPKASIDTYKLSIDTDGLSIGARLGSVSSDYRIPYISSSRPYGHASPSPPKWSSPPSGMLKTNFDASFDDLTKTSVVGISIRDSNGLIMGASTHPPLFQIQKQLEPKHVQTVLNTHEFGFQKAIFEAHLLAKMGRNFPSNMFWVEEAPAEVEAAATHDRWWVDPPD</sequence>
<gene>
    <name evidence="1" type="ORF">F3Y22_tig00000773pilonHSYRG00057</name>
</gene>
<keyword evidence="2" id="KW-1185">Reference proteome</keyword>
<evidence type="ECO:0008006" key="3">
    <source>
        <dbReference type="Google" id="ProtNLM"/>
    </source>
</evidence>
<protein>
    <recommendedName>
        <fullName evidence="3">RNase H type-1 domain-containing protein</fullName>
    </recommendedName>
</protein>
<evidence type="ECO:0000313" key="2">
    <source>
        <dbReference type="Proteomes" id="UP000436088"/>
    </source>
</evidence>
<dbReference type="AlphaFoldDB" id="A0A6A3D382"/>
<evidence type="ECO:0000313" key="1">
    <source>
        <dbReference type="EMBL" id="KAE8734288.1"/>
    </source>
</evidence>
<dbReference type="Proteomes" id="UP000436088">
    <property type="component" value="Unassembled WGS sequence"/>
</dbReference>
<proteinExistence type="predicted"/>